<feature type="region of interest" description="Disordered" evidence="1">
    <location>
        <begin position="1"/>
        <end position="60"/>
    </location>
</feature>
<dbReference type="Proteomes" id="UP000198327">
    <property type="component" value="Unassembled WGS sequence"/>
</dbReference>
<gene>
    <name evidence="2" type="ORF">SAMN05421642_10738</name>
</gene>
<reference evidence="3" key="1">
    <citation type="submission" date="2017-06" db="EMBL/GenBank/DDBJ databases">
        <authorList>
            <person name="Varghese N."/>
            <person name="Submissions S."/>
        </authorList>
    </citation>
    <scope>NUCLEOTIDE SEQUENCE [LARGE SCALE GENOMIC DNA]</scope>
    <source>
        <strain evidence="3">JCM 23211</strain>
    </source>
</reference>
<evidence type="ECO:0000313" key="2">
    <source>
        <dbReference type="EMBL" id="SNS92392.1"/>
    </source>
</evidence>
<evidence type="ECO:0000256" key="1">
    <source>
        <dbReference type="SAM" id="MobiDB-lite"/>
    </source>
</evidence>
<evidence type="ECO:0000313" key="3">
    <source>
        <dbReference type="Proteomes" id="UP000198327"/>
    </source>
</evidence>
<organism evidence="2 3">
    <name type="scientific">Rhodococcoides kyotonense</name>
    <dbReference type="NCBI Taxonomy" id="398843"/>
    <lineage>
        <taxon>Bacteria</taxon>
        <taxon>Bacillati</taxon>
        <taxon>Actinomycetota</taxon>
        <taxon>Actinomycetes</taxon>
        <taxon>Mycobacteriales</taxon>
        <taxon>Nocardiaceae</taxon>
        <taxon>Rhodococcoides</taxon>
    </lineage>
</organism>
<dbReference type="AlphaFoldDB" id="A0A239IG50"/>
<feature type="compositionally biased region" description="Basic and acidic residues" evidence="1">
    <location>
        <begin position="10"/>
        <end position="19"/>
    </location>
</feature>
<keyword evidence="3" id="KW-1185">Reference proteome</keyword>
<accession>A0A239IG50</accession>
<protein>
    <submittedName>
        <fullName evidence="2">Uncharacterized protein</fullName>
    </submittedName>
</protein>
<name>A0A239IG50_9NOCA</name>
<sequence>MFAEMPSAAEDPKDIDNRCVSHRSTPRAGTETTSAAKGSESGVDKTSTNPEASALDRAAR</sequence>
<proteinExistence type="predicted"/>
<dbReference type="EMBL" id="FZOW01000007">
    <property type="protein sequence ID" value="SNS92392.1"/>
    <property type="molecule type" value="Genomic_DNA"/>
</dbReference>